<feature type="signal peptide" evidence="2">
    <location>
        <begin position="1"/>
        <end position="27"/>
    </location>
</feature>
<name>A0AAW9S520_9BACT</name>
<feature type="coiled-coil region" evidence="1">
    <location>
        <begin position="190"/>
        <end position="217"/>
    </location>
</feature>
<dbReference type="AlphaFoldDB" id="A0AAW9S520"/>
<dbReference type="RefSeq" id="WP_346820318.1">
    <property type="nucleotide sequence ID" value="NZ_JBDKWZ010000003.1"/>
</dbReference>
<proteinExistence type="predicted"/>
<dbReference type="Proteomes" id="UP001403385">
    <property type="component" value="Unassembled WGS sequence"/>
</dbReference>
<reference evidence="3 4" key="1">
    <citation type="submission" date="2024-04" db="EMBL/GenBank/DDBJ databases">
        <title>Novel genus in family Flammeovirgaceae.</title>
        <authorList>
            <person name="Nguyen T.H."/>
            <person name="Vuong T.Q."/>
            <person name="Le H."/>
            <person name="Kim S.-G."/>
        </authorList>
    </citation>
    <scope>NUCLEOTIDE SEQUENCE [LARGE SCALE GENOMIC DNA]</scope>
    <source>
        <strain evidence="3 4">JCM 23209</strain>
    </source>
</reference>
<feature type="chain" id="PRO_5043779554" evidence="2">
    <location>
        <begin position="28"/>
        <end position="219"/>
    </location>
</feature>
<organism evidence="3 4">
    <name type="scientific">Rapidithrix thailandica</name>
    <dbReference type="NCBI Taxonomy" id="413964"/>
    <lineage>
        <taxon>Bacteria</taxon>
        <taxon>Pseudomonadati</taxon>
        <taxon>Bacteroidota</taxon>
        <taxon>Cytophagia</taxon>
        <taxon>Cytophagales</taxon>
        <taxon>Flammeovirgaceae</taxon>
        <taxon>Rapidithrix</taxon>
    </lineage>
</organism>
<protein>
    <submittedName>
        <fullName evidence="3">Uncharacterized protein</fullName>
    </submittedName>
</protein>
<accession>A0AAW9S520</accession>
<evidence type="ECO:0000313" key="4">
    <source>
        <dbReference type="Proteomes" id="UP001403385"/>
    </source>
</evidence>
<gene>
    <name evidence="3" type="ORF">AAG747_06405</name>
</gene>
<keyword evidence="2" id="KW-0732">Signal</keyword>
<sequence>MTRSIKHFSALLFLVFCWQLSFGQAGSETDHGYFYINGNTNSYPNSQLRLIKWGDGNAHIDVLDGKDLYFNYYEGNNIYFGQNGNHAHSIFTKDGRLGLGDLYPPQDYKLSVYGKIICEEVVVQLHANWPDYVFSDSYKLRSLEETETFIKTHGHLPEIPSAKKVKEEGITVGEMNRKLLQKVEELTLYLIEQNKKLEAQNQRLDQLEQENKALKGKSK</sequence>
<dbReference type="EMBL" id="JBDKWZ010000003">
    <property type="protein sequence ID" value="MEN7547530.1"/>
    <property type="molecule type" value="Genomic_DNA"/>
</dbReference>
<evidence type="ECO:0000256" key="1">
    <source>
        <dbReference type="SAM" id="Coils"/>
    </source>
</evidence>
<evidence type="ECO:0000256" key="2">
    <source>
        <dbReference type="SAM" id="SignalP"/>
    </source>
</evidence>
<comment type="caution">
    <text evidence="3">The sequence shown here is derived from an EMBL/GenBank/DDBJ whole genome shotgun (WGS) entry which is preliminary data.</text>
</comment>
<keyword evidence="4" id="KW-1185">Reference proteome</keyword>
<evidence type="ECO:0000313" key="3">
    <source>
        <dbReference type="EMBL" id="MEN7547530.1"/>
    </source>
</evidence>
<keyword evidence="1" id="KW-0175">Coiled coil</keyword>